<dbReference type="SUPFAM" id="SSF48403">
    <property type="entry name" value="Ankyrin repeat"/>
    <property type="match status" value="1"/>
</dbReference>
<dbReference type="Pfam" id="PF12796">
    <property type="entry name" value="Ank_2"/>
    <property type="match status" value="2"/>
</dbReference>
<dbReference type="PANTHER" id="PTHR24168:SF21">
    <property type="entry name" value="KANK, ISOFORM D"/>
    <property type="match status" value="1"/>
</dbReference>
<keyword evidence="2" id="KW-1185">Reference proteome</keyword>
<dbReference type="GO" id="GO:0005737">
    <property type="term" value="C:cytoplasm"/>
    <property type="evidence" value="ECO:0007669"/>
    <property type="project" value="TreeGrafter"/>
</dbReference>
<accession>A0A915D3Y8</accession>
<dbReference type="InterPro" id="IPR036770">
    <property type="entry name" value="Ankyrin_rpt-contain_sf"/>
</dbReference>
<feature type="repeat" description="ANK" evidence="1">
    <location>
        <begin position="116"/>
        <end position="140"/>
    </location>
</feature>
<dbReference type="WBParaSite" id="jg15593">
    <property type="protein sequence ID" value="jg15593"/>
    <property type="gene ID" value="jg15593"/>
</dbReference>
<dbReference type="Proteomes" id="UP000887574">
    <property type="component" value="Unplaced"/>
</dbReference>
<keyword evidence="1" id="KW-0040">ANK repeat</keyword>
<evidence type="ECO:0000313" key="3">
    <source>
        <dbReference type="WBParaSite" id="jg15593"/>
    </source>
</evidence>
<dbReference type="AlphaFoldDB" id="A0A915D3Y8"/>
<proteinExistence type="predicted"/>
<name>A0A915D3Y8_9BILA</name>
<evidence type="ECO:0000313" key="2">
    <source>
        <dbReference type="Proteomes" id="UP000887574"/>
    </source>
</evidence>
<dbReference type="Gene3D" id="1.25.40.20">
    <property type="entry name" value="Ankyrin repeat-containing domain"/>
    <property type="match status" value="1"/>
</dbReference>
<sequence length="188" mass="20331">MDTVVNLTDQNGNTALHYAVSHENYDVVSVLLDSKVSKVDEMNKAGYSAVMLGALCEIKNETEAAIIQRLFQVGNVNAKAVKHAQTALMLAASHGRIETTNLLLNSGADVNIQDVDGSTALMCAAEHGQKEIVKILLKRSNIDASLTDCDNQTALSIAVENQHRDIGVLIYAHLNFSRLEQNENSVAV</sequence>
<evidence type="ECO:0000256" key="1">
    <source>
        <dbReference type="PROSITE-ProRule" id="PRU00023"/>
    </source>
</evidence>
<dbReference type="PANTHER" id="PTHR24168">
    <property type="entry name" value="KN MOTIF AND ANKYRIN REPEAT DOMAIN-CONTAINING"/>
    <property type="match status" value="1"/>
</dbReference>
<dbReference type="SMART" id="SM00248">
    <property type="entry name" value="ANK"/>
    <property type="match status" value="3"/>
</dbReference>
<dbReference type="GO" id="GO:0030837">
    <property type="term" value="P:negative regulation of actin filament polymerization"/>
    <property type="evidence" value="ECO:0007669"/>
    <property type="project" value="InterPro"/>
</dbReference>
<dbReference type="PROSITE" id="PS50088">
    <property type="entry name" value="ANK_REPEAT"/>
    <property type="match status" value="3"/>
</dbReference>
<protein>
    <submittedName>
        <fullName evidence="3">Uncharacterized protein</fullName>
    </submittedName>
</protein>
<organism evidence="2 3">
    <name type="scientific">Ditylenchus dipsaci</name>
    <dbReference type="NCBI Taxonomy" id="166011"/>
    <lineage>
        <taxon>Eukaryota</taxon>
        <taxon>Metazoa</taxon>
        <taxon>Ecdysozoa</taxon>
        <taxon>Nematoda</taxon>
        <taxon>Chromadorea</taxon>
        <taxon>Rhabditida</taxon>
        <taxon>Tylenchina</taxon>
        <taxon>Tylenchomorpha</taxon>
        <taxon>Sphaerularioidea</taxon>
        <taxon>Anguinidae</taxon>
        <taxon>Anguininae</taxon>
        <taxon>Ditylenchus</taxon>
    </lineage>
</organism>
<dbReference type="GO" id="GO:0005856">
    <property type="term" value="C:cytoskeleton"/>
    <property type="evidence" value="ECO:0007669"/>
    <property type="project" value="TreeGrafter"/>
</dbReference>
<dbReference type="InterPro" id="IPR002110">
    <property type="entry name" value="Ankyrin_rpt"/>
</dbReference>
<dbReference type="InterPro" id="IPR047184">
    <property type="entry name" value="KANK1-4"/>
</dbReference>
<dbReference type="PROSITE" id="PS50297">
    <property type="entry name" value="ANK_REP_REGION"/>
    <property type="match status" value="3"/>
</dbReference>
<feature type="repeat" description="ANK" evidence="1">
    <location>
        <begin position="11"/>
        <end position="33"/>
    </location>
</feature>
<reference evidence="3" key="1">
    <citation type="submission" date="2022-11" db="UniProtKB">
        <authorList>
            <consortium name="WormBaseParasite"/>
        </authorList>
    </citation>
    <scope>IDENTIFICATION</scope>
</reference>
<dbReference type="PRINTS" id="PR01415">
    <property type="entry name" value="ANKYRIN"/>
</dbReference>
<feature type="repeat" description="ANK" evidence="1">
    <location>
        <begin position="83"/>
        <end position="115"/>
    </location>
</feature>